<dbReference type="InterPro" id="IPR044538">
    <property type="entry name" value="Vta1-like"/>
</dbReference>
<evidence type="ECO:0000256" key="7">
    <source>
        <dbReference type="ARBA" id="ARBA00022927"/>
    </source>
</evidence>
<feature type="region of interest" description="Disordered" evidence="9">
    <location>
        <begin position="161"/>
        <end position="259"/>
    </location>
</feature>
<keyword evidence="13" id="KW-1185">Reference proteome</keyword>
<reference evidence="12" key="1">
    <citation type="journal article" date="2020" name="Stud. Mycol.">
        <title>101 Dothideomycetes genomes: a test case for predicting lifestyles and emergence of pathogens.</title>
        <authorList>
            <person name="Haridas S."/>
            <person name="Albert R."/>
            <person name="Binder M."/>
            <person name="Bloem J."/>
            <person name="Labutti K."/>
            <person name="Salamov A."/>
            <person name="Andreopoulos B."/>
            <person name="Baker S."/>
            <person name="Barry K."/>
            <person name="Bills G."/>
            <person name="Bluhm B."/>
            <person name="Cannon C."/>
            <person name="Castanera R."/>
            <person name="Culley D."/>
            <person name="Daum C."/>
            <person name="Ezra D."/>
            <person name="Gonzalez J."/>
            <person name="Henrissat B."/>
            <person name="Kuo A."/>
            <person name="Liang C."/>
            <person name="Lipzen A."/>
            <person name="Lutzoni F."/>
            <person name="Magnuson J."/>
            <person name="Mondo S."/>
            <person name="Nolan M."/>
            <person name="Ohm R."/>
            <person name="Pangilinan J."/>
            <person name="Park H.-J."/>
            <person name="Ramirez L."/>
            <person name="Alfaro M."/>
            <person name="Sun H."/>
            <person name="Tritt A."/>
            <person name="Yoshinaga Y."/>
            <person name="Zwiers L.-H."/>
            <person name="Turgeon B."/>
            <person name="Goodwin S."/>
            <person name="Spatafora J."/>
            <person name="Crous P."/>
            <person name="Grigoriev I."/>
        </authorList>
    </citation>
    <scope>NUCLEOTIDE SEQUENCE</scope>
    <source>
        <strain evidence="12">CBS 675.92</strain>
    </source>
</reference>
<dbReference type="PANTHER" id="PTHR46009">
    <property type="entry name" value="VACUOLAR PROTEIN SORTING-ASSOCIATED PROTEIN VTA1 HOMOLOG"/>
    <property type="match status" value="1"/>
</dbReference>
<feature type="compositionally biased region" description="Pro residues" evidence="9">
    <location>
        <begin position="339"/>
        <end position="352"/>
    </location>
</feature>
<keyword evidence="4" id="KW-0813">Transport</keyword>
<evidence type="ECO:0000256" key="2">
    <source>
        <dbReference type="ARBA" id="ARBA00004496"/>
    </source>
</evidence>
<dbReference type="AlphaFoldDB" id="A0A6A5TCK9"/>
<dbReference type="OrthoDB" id="391137at2759"/>
<dbReference type="GO" id="GO:0005771">
    <property type="term" value="C:multivesicular body"/>
    <property type="evidence" value="ECO:0007669"/>
    <property type="project" value="TreeGrafter"/>
</dbReference>
<dbReference type="Gene3D" id="1.25.40.270">
    <property type="entry name" value="Vacuolar protein sorting-associated protein vta1"/>
    <property type="match status" value="1"/>
</dbReference>
<feature type="domain" description="Vta1 C-terminal" evidence="11">
    <location>
        <begin position="406"/>
        <end position="441"/>
    </location>
</feature>
<dbReference type="Proteomes" id="UP000800035">
    <property type="component" value="Unassembled WGS sequence"/>
</dbReference>
<feature type="compositionally biased region" description="Pro residues" evidence="9">
    <location>
        <begin position="360"/>
        <end position="375"/>
    </location>
</feature>
<dbReference type="GO" id="GO:0010008">
    <property type="term" value="C:endosome membrane"/>
    <property type="evidence" value="ECO:0007669"/>
    <property type="project" value="UniProtKB-SubCell"/>
</dbReference>
<evidence type="ECO:0000256" key="9">
    <source>
        <dbReference type="SAM" id="MobiDB-lite"/>
    </source>
</evidence>
<dbReference type="Pfam" id="PF18097">
    <property type="entry name" value="Vta1_C"/>
    <property type="match status" value="1"/>
</dbReference>
<evidence type="ECO:0000313" key="13">
    <source>
        <dbReference type="Proteomes" id="UP000800035"/>
    </source>
</evidence>
<name>A0A6A5TCK9_9PLEO</name>
<dbReference type="GO" id="GO:0015031">
    <property type="term" value="P:protein transport"/>
    <property type="evidence" value="ECO:0007669"/>
    <property type="project" value="UniProtKB-KW"/>
</dbReference>
<feature type="region of interest" description="Disordered" evidence="9">
    <location>
        <begin position="280"/>
        <end position="412"/>
    </location>
</feature>
<evidence type="ECO:0000259" key="10">
    <source>
        <dbReference type="Pfam" id="PF04652"/>
    </source>
</evidence>
<dbReference type="InterPro" id="IPR039431">
    <property type="entry name" value="Vta1/CALS_N"/>
</dbReference>
<dbReference type="EMBL" id="ML977037">
    <property type="protein sequence ID" value="KAF1949459.1"/>
    <property type="molecule type" value="Genomic_DNA"/>
</dbReference>
<feature type="compositionally biased region" description="Polar residues" evidence="9">
    <location>
        <begin position="246"/>
        <end position="255"/>
    </location>
</feature>
<evidence type="ECO:0000256" key="3">
    <source>
        <dbReference type="ARBA" id="ARBA00007895"/>
    </source>
</evidence>
<dbReference type="GO" id="GO:0032511">
    <property type="term" value="P:late endosome to vacuole transport via multivesicular body sorting pathway"/>
    <property type="evidence" value="ECO:0007669"/>
    <property type="project" value="InterPro"/>
</dbReference>
<sequence length="444" mass="48131">MADNIPAKLKAAQIAPFAKRAAQLDNHKPIISYWLRFYIVQKIISANLHTADAECTTYTTDLMETLERTKAENPTEDAILDEVAASAYCEQFALQTFAKGDREMAANAVTKNTPDTLLAAATFLEMLAIWQKDTEPEIKSKQTFAKYHAVRIIKALQAGEDPNLTNPVHEPPPQASSPPALDPNDPEVQGINQNNGPPPTHNPYQSYVETVPNTSAHPSPTFSAPKVSPPPSNYPSAPSGYRDVSPISQPAKSRQGSVGSVGGGYFPRVDVPTFTAGAAVPSLPTAPSMQDEPMASPLNSSTLPTGSQMPQAPQAPPDPHNFYQNPSSPPPAQQFSQQSPPPQNPYRSPPQQPSFASPIQPQPPQQPQTFQPPPSQHQYNQPQQYSQSTQLPPQALHQGPFRTDEDAQADATKHARWAISALNFEDVNTAVNQLRLALRALGAN</sequence>
<dbReference type="PANTHER" id="PTHR46009:SF1">
    <property type="entry name" value="VACUOLAR PROTEIN SORTING-ASSOCIATED PROTEIN VTA1 HOMOLOG"/>
    <property type="match status" value="1"/>
</dbReference>
<feature type="domain" description="Vta1/callose synthase N-terminal" evidence="10">
    <location>
        <begin position="13"/>
        <end position="157"/>
    </location>
</feature>
<dbReference type="Pfam" id="PF04652">
    <property type="entry name" value="Vta1"/>
    <property type="match status" value="1"/>
</dbReference>
<keyword evidence="8" id="KW-0472">Membrane</keyword>
<comment type="subcellular location">
    <subcellularLocation>
        <location evidence="2">Cytoplasm</location>
    </subcellularLocation>
    <subcellularLocation>
        <location evidence="1">Endosome membrane</location>
        <topology evidence="1">Peripheral membrane protein</topology>
    </subcellularLocation>
</comment>
<dbReference type="InterPro" id="IPR041212">
    <property type="entry name" value="Vta1_C"/>
</dbReference>
<protein>
    <submittedName>
        <fullName evidence="12">DUF605-domain-containing protein</fullName>
    </submittedName>
</protein>
<gene>
    <name evidence="12" type="ORF">CC80DRAFT_529437</name>
</gene>
<accession>A0A6A5TCK9</accession>
<feature type="compositionally biased region" description="Low complexity" evidence="9">
    <location>
        <begin position="376"/>
        <end position="394"/>
    </location>
</feature>
<evidence type="ECO:0000256" key="5">
    <source>
        <dbReference type="ARBA" id="ARBA00022490"/>
    </source>
</evidence>
<evidence type="ECO:0000256" key="8">
    <source>
        <dbReference type="ARBA" id="ARBA00023136"/>
    </source>
</evidence>
<evidence type="ECO:0000313" key="12">
    <source>
        <dbReference type="EMBL" id="KAF1949459.1"/>
    </source>
</evidence>
<proteinExistence type="inferred from homology"/>
<dbReference type="Gene3D" id="1.20.5.420">
    <property type="entry name" value="Immunoglobulin FC, subunit C"/>
    <property type="match status" value="1"/>
</dbReference>
<evidence type="ECO:0000259" key="11">
    <source>
        <dbReference type="Pfam" id="PF18097"/>
    </source>
</evidence>
<organism evidence="12 13">
    <name type="scientific">Byssothecium circinans</name>
    <dbReference type="NCBI Taxonomy" id="147558"/>
    <lineage>
        <taxon>Eukaryota</taxon>
        <taxon>Fungi</taxon>
        <taxon>Dikarya</taxon>
        <taxon>Ascomycota</taxon>
        <taxon>Pezizomycotina</taxon>
        <taxon>Dothideomycetes</taxon>
        <taxon>Pleosporomycetidae</taxon>
        <taxon>Pleosporales</taxon>
        <taxon>Massarineae</taxon>
        <taxon>Massarinaceae</taxon>
        <taxon>Byssothecium</taxon>
    </lineage>
</organism>
<dbReference type="InterPro" id="IPR023175">
    <property type="entry name" value="Vta1/CALS_N_sf"/>
</dbReference>
<keyword evidence="5" id="KW-0963">Cytoplasm</keyword>
<comment type="similarity">
    <text evidence="3">Belongs to the VTA1 family.</text>
</comment>
<evidence type="ECO:0000256" key="6">
    <source>
        <dbReference type="ARBA" id="ARBA00022753"/>
    </source>
</evidence>
<feature type="compositionally biased region" description="Polar residues" evidence="9">
    <location>
        <begin position="297"/>
        <end position="309"/>
    </location>
</feature>
<feature type="compositionally biased region" description="Polar residues" evidence="9">
    <location>
        <begin position="202"/>
        <end position="222"/>
    </location>
</feature>
<evidence type="ECO:0000256" key="4">
    <source>
        <dbReference type="ARBA" id="ARBA00022448"/>
    </source>
</evidence>
<keyword evidence="7" id="KW-0653">Protein transport</keyword>
<keyword evidence="6" id="KW-0967">Endosome</keyword>
<evidence type="ECO:0000256" key="1">
    <source>
        <dbReference type="ARBA" id="ARBA00004481"/>
    </source>
</evidence>